<gene>
    <name evidence="1" type="ORF">KGM_202633</name>
</gene>
<dbReference type="GO" id="GO:0045271">
    <property type="term" value="C:respiratory chain complex I"/>
    <property type="evidence" value="ECO:0007669"/>
    <property type="project" value="InterPro"/>
</dbReference>
<dbReference type="GO" id="GO:0005739">
    <property type="term" value="C:mitochondrion"/>
    <property type="evidence" value="ECO:0007669"/>
    <property type="project" value="InterPro"/>
</dbReference>
<reference evidence="1 2" key="1">
    <citation type="journal article" date="2011" name="Cell">
        <title>The monarch butterfly genome yields insights into long-distance migration.</title>
        <authorList>
            <person name="Zhan S."/>
            <person name="Merlin C."/>
            <person name="Boore J.L."/>
            <person name="Reppert S.M."/>
        </authorList>
    </citation>
    <scope>NUCLEOTIDE SEQUENCE [LARGE SCALE GENOMIC DNA]</scope>
    <source>
        <strain evidence="1">F-2</strain>
    </source>
</reference>
<dbReference type="EMBL" id="AGBW02014369">
    <property type="protein sequence ID" value="OWR41778.1"/>
    <property type="molecule type" value="Genomic_DNA"/>
</dbReference>
<dbReference type="Proteomes" id="UP000007151">
    <property type="component" value="Unassembled WGS sequence"/>
</dbReference>
<name>A0A212EK07_DANPL</name>
<protein>
    <submittedName>
        <fullName evidence="1">Uncharacterized protein</fullName>
    </submittedName>
</protein>
<dbReference type="KEGG" id="dpl:KGM_202633"/>
<dbReference type="AlphaFoldDB" id="A0A212EK07"/>
<comment type="caution">
    <text evidence="1">The sequence shown here is derived from an EMBL/GenBank/DDBJ whole genome shotgun (WGS) entry which is preliminary data.</text>
</comment>
<proteinExistence type="predicted"/>
<dbReference type="InterPro" id="IPR026193">
    <property type="entry name" value="NDUFV3"/>
</dbReference>
<keyword evidence="2" id="KW-1185">Reference proteome</keyword>
<sequence>MSYFEAEIEMSKYRCPQPSAVKK</sequence>
<accession>A0A212EK07</accession>
<evidence type="ECO:0000313" key="1">
    <source>
        <dbReference type="EMBL" id="OWR41778.1"/>
    </source>
</evidence>
<dbReference type="InParanoid" id="A0A212EK07"/>
<organism evidence="1 2">
    <name type="scientific">Danaus plexippus plexippus</name>
    <dbReference type="NCBI Taxonomy" id="278856"/>
    <lineage>
        <taxon>Eukaryota</taxon>
        <taxon>Metazoa</taxon>
        <taxon>Ecdysozoa</taxon>
        <taxon>Arthropoda</taxon>
        <taxon>Hexapoda</taxon>
        <taxon>Insecta</taxon>
        <taxon>Pterygota</taxon>
        <taxon>Neoptera</taxon>
        <taxon>Endopterygota</taxon>
        <taxon>Lepidoptera</taxon>
        <taxon>Glossata</taxon>
        <taxon>Ditrysia</taxon>
        <taxon>Papilionoidea</taxon>
        <taxon>Nymphalidae</taxon>
        <taxon>Danainae</taxon>
        <taxon>Danaini</taxon>
        <taxon>Danaina</taxon>
        <taxon>Danaus</taxon>
        <taxon>Danaus</taxon>
    </lineage>
</organism>
<dbReference type="Pfam" id="PF15880">
    <property type="entry name" value="NDUFV3"/>
    <property type="match status" value="1"/>
</dbReference>
<dbReference type="eggNOG" id="ENOG502SDS0">
    <property type="taxonomic scope" value="Eukaryota"/>
</dbReference>
<evidence type="ECO:0000313" key="2">
    <source>
        <dbReference type="Proteomes" id="UP000007151"/>
    </source>
</evidence>